<dbReference type="GO" id="GO:0000272">
    <property type="term" value="P:polysaccharide catabolic process"/>
    <property type="evidence" value="ECO:0007669"/>
    <property type="project" value="InterPro"/>
</dbReference>
<evidence type="ECO:0000256" key="3">
    <source>
        <dbReference type="ARBA" id="ARBA00023295"/>
    </source>
</evidence>
<organism evidence="7 8">
    <name type="scientific">Sandaracinus amylolyticus</name>
    <dbReference type="NCBI Taxonomy" id="927083"/>
    <lineage>
        <taxon>Bacteria</taxon>
        <taxon>Pseudomonadati</taxon>
        <taxon>Myxococcota</taxon>
        <taxon>Polyangia</taxon>
        <taxon>Polyangiales</taxon>
        <taxon>Sandaracinaceae</taxon>
        <taxon>Sandaracinus</taxon>
    </lineage>
</organism>
<dbReference type="KEGG" id="samy:DB32_006343"/>
<dbReference type="Proteomes" id="UP000034883">
    <property type="component" value="Chromosome"/>
</dbReference>
<dbReference type="PANTHER" id="PTHR31308:SF5">
    <property type="entry name" value="ERGOSTERYL-BETA-GLUCOSIDASE"/>
    <property type="match status" value="1"/>
</dbReference>
<dbReference type="AlphaFoldDB" id="A0A0F6SGS3"/>
<keyword evidence="2 4" id="KW-0378">Hydrolase</keyword>
<dbReference type="GO" id="GO:0016042">
    <property type="term" value="P:lipid catabolic process"/>
    <property type="evidence" value="ECO:0007669"/>
    <property type="project" value="UniProtKB-ARBA"/>
</dbReference>
<evidence type="ECO:0000256" key="4">
    <source>
        <dbReference type="RuleBase" id="RU361153"/>
    </source>
</evidence>
<comment type="similarity">
    <text evidence="1 4">Belongs to the glycosyl hydrolase 5 (cellulase A) family.</text>
</comment>
<protein>
    <submittedName>
        <fullName evidence="7">Endoglycoceramidase II</fullName>
    </submittedName>
</protein>
<evidence type="ECO:0000313" key="8">
    <source>
        <dbReference type="Proteomes" id="UP000034883"/>
    </source>
</evidence>
<proteinExistence type="inferred from homology"/>
<dbReference type="InterPro" id="IPR013780">
    <property type="entry name" value="Glyco_hydro_b"/>
</dbReference>
<feature type="domain" description="Glycoside hydrolase family 5" evidence="5">
    <location>
        <begin position="87"/>
        <end position="371"/>
    </location>
</feature>
<evidence type="ECO:0000313" key="7">
    <source>
        <dbReference type="EMBL" id="AKF09194.1"/>
    </source>
</evidence>
<sequence length="488" mass="55064">MDRRFVLAGMALTLISCGDDPAPVVLEPWDPPAQPWVRSDRARLRDDADRVLVFRGINARVEGLFDVTFDDGRLPLEEIPAFTIDDARRMRALGLSALRLPINWSGIEPVRGEYSEAYLERLEEVVDLCRQAGVHVMIDFHQDAYSKEIGEDGAPLWAIHPPPDELLGGPLGDLEARRTSEQVLRAFAGFFDTRDEDTTDVMLQAAYFAMARHVAERFADDPWVLGYDLYNEPIADDRLLVDFHARMAAELREVDDRHLMFFEPNSVRNLTEMGPRASAPFPDDGGAYAVHLYTLAFRDPRNELDTVTLERLRPNVERGLTEASLFDVPMFVGEWGIRPDSPGSDDYVRFMHELFDETFTSATVWLWKENSQGSWGFHDYDPESGAFTERDAVVRAHARVYAEAIAGEPISMRYDLDARRFELVYEGRADDAPSVVYVPDAAYFAPSFTVRCDERAIEPTPPRDPATGRVEIVCGGPGRRTVVLEATD</sequence>
<dbReference type="STRING" id="927083.DB32_006343"/>
<dbReference type="SUPFAM" id="SSF51445">
    <property type="entry name" value="(Trans)glycosidases"/>
    <property type="match status" value="1"/>
</dbReference>
<dbReference type="RefSeq" id="WP_053236265.1">
    <property type="nucleotide sequence ID" value="NZ_CP011125.1"/>
</dbReference>
<dbReference type="Pfam" id="PF00150">
    <property type="entry name" value="Cellulase"/>
    <property type="match status" value="1"/>
</dbReference>
<gene>
    <name evidence="7" type="ORF">DB32_006343</name>
</gene>
<feature type="domain" description="Glycoside hydrolase family 5 C-terminal" evidence="6">
    <location>
        <begin position="399"/>
        <end position="458"/>
    </location>
</feature>
<dbReference type="GO" id="GO:1901136">
    <property type="term" value="P:carbohydrate derivative catabolic process"/>
    <property type="evidence" value="ECO:0007669"/>
    <property type="project" value="UniProtKB-ARBA"/>
</dbReference>
<dbReference type="Gene3D" id="2.60.40.1180">
    <property type="entry name" value="Golgi alpha-mannosidase II"/>
    <property type="match status" value="1"/>
</dbReference>
<dbReference type="Gene3D" id="3.20.20.80">
    <property type="entry name" value="Glycosidases"/>
    <property type="match status" value="1"/>
</dbReference>
<name>A0A0F6SGS3_9BACT</name>
<dbReference type="InterPro" id="IPR041036">
    <property type="entry name" value="GH5_C"/>
</dbReference>
<dbReference type="InterPro" id="IPR001547">
    <property type="entry name" value="Glyco_hydro_5"/>
</dbReference>
<dbReference type="Pfam" id="PF18564">
    <property type="entry name" value="Glyco_hydro_5_C"/>
    <property type="match status" value="1"/>
</dbReference>
<keyword evidence="3 4" id="KW-0326">Glycosidase</keyword>
<dbReference type="EMBL" id="CP011125">
    <property type="protein sequence ID" value="AKF09194.1"/>
    <property type="molecule type" value="Genomic_DNA"/>
</dbReference>
<dbReference type="InterPro" id="IPR017853">
    <property type="entry name" value="GH"/>
</dbReference>
<dbReference type="GO" id="GO:0004553">
    <property type="term" value="F:hydrolase activity, hydrolyzing O-glycosyl compounds"/>
    <property type="evidence" value="ECO:0007669"/>
    <property type="project" value="InterPro"/>
</dbReference>
<evidence type="ECO:0000256" key="2">
    <source>
        <dbReference type="ARBA" id="ARBA00022801"/>
    </source>
</evidence>
<dbReference type="PROSITE" id="PS51257">
    <property type="entry name" value="PROKAR_LIPOPROTEIN"/>
    <property type="match status" value="1"/>
</dbReference>
<evidence type="ECO:0000256" key="1">
    <source>
        <dbReference type="ARBA" id="ARBA00005641"/>
    </source>
</evidence>
<accession>A0A0F6SGS3</accession>
<dbReference type="InterPro" id="IPR052066">
    <property type="entry name" value="Glycosphingolipid_Hydrolases"/>
</dbReference>
<evidence type="ECO:0000259" key="5">
    <source>
        <dbReference type="Pfam" id="PF00150"/>
    </source>
</evidence>
<reference evidence="7 8" key="1">
    <citation type="submission" date="2015-03" db="EMBL/GenBank/DDBJ databases">
        <title>Genome assembly of Sandaracinus amylolyticus DSM 53668.</title>
        <authorList>
            <person name="Sharma G."/>
            <person name="Subramanian S."/>
        </authorList>
    </citation>
    <scope>NUCLEOTIDE SEQUENCE [LARGE SCALE GENOMIC DNA]</scope>
    <source>
        <strain evidence="7 8">DSM 53668</strain>
    </source>
</reference>
<evidence type="ECO:0000259" key="6">
    <source>
        <dbReference type="Pfam" id="PF18564"/>
    </source>
</evidence>
<dbReference type="PANTHER" id="PTHR31308">
    <property type="match status" value="1"/>
</dbReference>
<keyword evidence="8" id="KW-1185">Reference proteome</keyword>